<dbReference type="AlphaFoldDB" id="A0AAV2Q0W0"/>
<name>A0AAV2Q0W0_MEGNR</name>
<keyword evidence="1" id="KW-0813">Transport</keyword>
<keyword evidence="2" id="KW-0249">Electron transport</keyword>
<gene>
    <name evidence="6" type="ORF">MNOR_LOCUS6578</name>
</gene>
<comment type="caution">
    <text evidence="6">The sequence shown here is derived from an EMBL/GenBank/DDBJ whole genome shotgun (WGS) entry which is preliminary data.</text>
</comment>
<evidence type="ECO:0000256" key="3">
    <source>
        <dbReference type="ARBA" id="ARBA00023157"/>
    </source>
</evidence>
<proteinExistence type="predicted"/>
<dbReference type="CDD" id="cd02947">
    <property type="entry name" value="TRX_family"/>
    <property type="match status" value="1"/>
</dbReference>
<evidence type="ECO:0000313" key="6">
    <source>
        <dbReference type="EMBL" id="CAL4067524.1"/>
    </source>
</evidence>
<dbReference type="InterPro" id="IPR036249">
    <property type="entry name" value="Thioredoxin-like_sf"/>
</dbReference>
<dbReference type="InterPro" id="IPR005746">
    <property type="entry name" value="Thioredoxin"/>
</dbReference>
<dbReference type="Pfam" id="PF00085">
    <property type="entry name" value="Thioredoxin"/>
    <property type="match status" value="1"/>
</dbReference>
<dbReference type="SUPFAM" id="SSF52833">
    <property type="entry name" value="Thioredoxin-like"/>
    <property type="match status" value="1"/>
</dbReference>
<accession>A0AAV2Q0W0</accession>
<dbReference type="Gene3D" id="3.40.30.10">
    <property type="entry name" value="Glutaredoxin"/>
    <property type="match status" value="1"/>
</dbReference>
<dbReference type="InterPro" id="IPR013766">
    <property type="entry name" value="Thioredoxin_domain"/>
</dbReference>
<keyword evidence="7" id="KW-1185">Reference proteome</keyword>
<protein>
    <recommendedName>
        <fullName evidence="5">Thioredoxin domain-containing protein</fullName>
    </recommendedName>
</protein>
<dbReference type="PANTHER" id="PTHR46115">
    <property type="entry name" value="THIOREDOXIN-LIKE PROTEIN 1"/>
    <property type="match status" value="1"/>
</dbReference>
<dbReference type="Proteomes" id="UP001497623">
    <property type="component" value="Unassembled WGS sequence"/>
</dbReference>
<evidence type="ECO:0000256" key="4">
    <source>
        <dbReference type="ARBA" id="ARBA00023284"/>
    </source>
</evidence>
<evidence type="ECO:0000313" key="7">
    <source>
        <dbReference type="Proteomes" id="UP001497623"/>
    </source>
</evidence>
<feature type="non-terminal residue" evidence="6">
    <location>
        <position position="1"/>
    </location>
</feature>
<dbReference type="PROSITE" id="PS51352">
    <property type="entry name" value="THIOREDOXIN_2"/>
    <property type="match status" value="1"/>
</dbReference>
<dbReference type="PROSITE" id="PS00194">
    <property type="entry name" value="THIOREDOXIN_1"/>
    <property type="match status" value="1"/>
</dbReference>
<feature type="domain" description="Thioredoxin" evidence="5">
    <location>
        <begin position="16"/>
        <end position="133"/>
    </location>
</feature>
<organism evidence="6 7">
    <name type="scientific">Meganyctiphanes norvegica</name>
    <name type="common">Northern krill</name>
    <name type="synonym">Thysanopoda norvegica</name>
    <dbReference type="NCBI Taxonomy" id="48144"/>
    <lineage>
        <taxon>Eukaryota</taxon>
        <taxon>Metazoa</taxon>
        <taxon>Ecdysozoa</taxon>
        <taxon>Arthropoda</taxon>
        <taxon>Crustacea</taxon>
        <taxon>Multicrustacea</taxon>
        <taxon>Malacostraca</taxon>
        <taxon>Eumalacostraca</taxon>
        <taxon>Eucarida</taxon>
        <taxon>Euphausiacea</taxon>
        <taxon>Euphausiidae</taxon>
        <taxon>Meganyctiphanes</taxon>
    </lineage>
</organism>
<dbReference type="PRINTS" id="PR00421">
    <property type="entry name" value="THIOREDOXIN"/>
</dbReference>
<dbReference type="NCBIfam" id="TIGR01068">
    <property type="entry name" value="thioredoxin"/>
    <property type="match status" value="1"/>
</dbReference>
<evidence type="ECO:0000256" key="2">
    <source>
        <dbReference type="ARBA" id="ARBA00022982"/>
    </source>
</evidence>
<evidence type="ECO:0000256" key="1">
    <source>
        <dbReference type="ARBA" id="ARBA00022448"/>
    </source>
</evidence>
<keyword evidence="3" id="KW-1015">Disulfide bond</keyword>
<sequence length="133" mass="14740">GEYHPSHTRARTLAPVTRYVPPPPATATMVHKVTGKDDFADQMKSAGGKLVVVDFFAVWCGPCKMIAPKLEAMDSEMSDVVFLKVDVDECEELAMEHQISCMPTFLFFKNGEKVATFSGANEQKIKETIEANR</sequence>
<dbReference type="FunFam" id="3.40.30.10:FF:000104">
    <property type="entry name" value="Thioredoxin"/>
    <property type="match status" value="1"/>
</dbReference>
<dbReference type="GO" id="GO:0015035">
    <property type="term" value="F:protein-disulfide reductase activity"/>
    <property type="evidence" value="ECO:0007669"/>
    <property type="project" value="InterPro"/>
</dbReference>
<dbReference type="InterPro" id="IPR017937">
    <property type="entry name" value="Thioredoxin_CS"/>
</dbReference>
<evidence type="ECO:0000259" key="5">
    <source>
        <dbReference type="PROSITE" id="PS51352"/>
    </source>
</evidence>
<keyword evidence="4" id="KW-0676">Redox-active center</keyword>
<reference evidence="6 7" key="1">
    <citation type="submission" date="2024-05" db="EMBL/GenBank/DDBJ databases">
        <authorList>
            <person name="Wallberg A."/>
        </authorList>
    </citation>
    <scope>NUCLEOTIDE SEQUENCE [LARGE SCALE GENOMIC DNA]</scope>
</reference>
<dbReference type="EMBL" id="CAXKWB010002739">
    <property type="protein sequence ID" value="CAL4067524.1"/>
    <property type="molecule type" value="Genomic_DNA"/>
</dbReference>